<name>E5ASI1_MYCRK</name>
<dbReference type="AlphaFoldDB" id="E5ASI1"/>
<proteinExistence type="predicted"/>
<sequence length="80" mass="8565">MSEVAAKDELFNIKNVTRDDLLAAHRVPLQLLSIVPSNAGGFGMSDTAARVFGRHAIQPRQARLGPNAIAPATPIAFSRQ</sequence>
<organism evidence="1 2">
    <name type="scientific">Mycetohabitans rhizoxinica (strain DSM 19002 / CIP 109453 / HKI 454)</name>
    <name type="common">Paraburkholderia rhizoxinica</name>
    <dbReference type="NCBI Taxonomy" id="882378"/>
    <lineage>
        <taxon>Bacteria</taxon>
        <taxon>Pseudomonadati</taxon>
        <taxon>Pseudomonadota</taxon>
        <taxon>Betaproteobacteria</taxon>
        <taxon>Burkholderiales</taxon>
        <taxon>Burkholderiaceae</taxon>
        <taxon>Mycetohabitans</taxon>
    </lineage>
</organism>
<dbReference type="Proteomes" id="UP000007437">
    <property type="component" value="Chromosome"/>
</dbReference>
<dbReference type="STRING" id="882378.RBRH_01521"/>
<accession>E5ASI1</accession>
<dbReference type="EMBL" id="FR687359">
    <property type="protein sequence ID" value="CBW75563.1"/>
    <property type="molecule type" value="Genomic_DNA"/>
</dbReference>
<reference evidence="1 2" key="1">
    <citation type="journal article" date="2011" name="J. Bacteriol.">
        <title>Complete genome sequence of Burkholderia rhizoxinica, an endosymbiont of Rhizopus microsporus.</title>
        <authorList>
            <person name="Lackner G."/>
            <person name="Moebius N."/>
            <person name="Partida-Martinez L."/>
            <person name="Hertweck C."/>
        </authorList>
    </citation>
    <scope>NUCLEOTIDE SEQUENCE [LARGE SCALE GENOMIC DNA]</scope>
    <source>
        <strain evidence="2">DSM 19002 / CIP 109453 / HKI 454</strain>
    </source>
</reference>
<dbReference type="eggNOG" id="COG4695">
    <property type="taxonomic scope" value="Bacteria"/>
</dbReference>
<dbReference type="HOGENOM" id="CLU_2583021_0_0_4"/>
<dbReference type="KEGG" id="brh:RBRH_01521"/>
<gene>
    <name evidence="1" type="ordered locus">RBRH_01521</name>
</gene>
<evidence type="ECO:0000313" key="2">
    <source>
        <dbReference type="Proteomes" id="UP000007437"/>
    </source>
</evidence>
<protein>
    <submittedName>
        <fullName evidence="1">Presumed portal vertex protein</fullName>
    </submittedName>
</protein>
<evidence type="ECO:0000313" key="1">
    <source>
        <dbReference type="EMBL" id="CBW75563.1"/>
    </source>
</evidence>